<dbReference type="Gene3D" id="2.30.42.10">
    <property type="match status" value="3"/>
</dbReference>
<dbReference type="GO" id="GO:0006508">
    <property type="term" value="P:proteolysis"/>
    <property type="evidence" value="ECO:0007669"/>
    <property type="project" value="TreeGrafter"/>
</dbReference>
<reference evidence="4" key="1">
    <citation type="submission" date="2021-01" db="EMBL/GenBank/DDBJ databases">
        <authorList>
            <person name="Corre E."/>
            <person name="Pelletier E."/>
            <person name="Niang G."/>
            <person name="Scheremetjew M."/>
            <person name="Finn R."/>
            <person name="Kale V."/>
            <person name="Holt S."/>
            <person name="Cochrane G."/>
            <person name="Meng A."/>
            <person name="Brown T."/>
            <person name="Cohen L."/>
        </authorList>
    </citation>
    <scope>NUCLEOTIDE SEQUENCE</scope>
    <source>
        <strain evidence="4">RCC1130</strain>
    </source>
</reference>
<evidence type="ECO:0000259" key="3">
    <source>
        <dbReference type="PROSITE" id="PS50106"/>
    </source>
</evidence>
<name>A0A7S0IP35_9EUKA</name>
<proteinExistence type="inferred from homology"/>
<dbReference type="GO" id="GO:0004252">
    <property type="term" value="F:serine-type endopeptidase activity"/>
    <property type="evidence" value="ECO:0007669"/>
    <property type="project" value="TreeGrafter"/>
</dbReference>
<dbReference type="PANTHER" id="PTHR22939">
    <property type="entry name" value="SERINE PROTEASE FAMILY S1C HTRA-RELATED"/>
    <property type="match status" value="1"/>
</dbReference>
<feature type="domain" description="PDZ" evidence="3">
    <location>
        <begin position="253"/>
        <end position="328"/>
    </location>
</feature>
<feature type="domain" description="PDZ" evidence="3">
    <location>
        <begin position="28"/>
        <end position="99"/>
    </location>
</feature>
<feature type="region of interest" description="Disordered" evidence="2">
    <location>
        <begin position="1"/>
        <end position="20"/>
    </location>
</feature>
<evidence type="ECO:0000313" key="4">
    <source>
        <dbReference type="EMBL" id="CAD8527700.1"/>
    </source>
</evidence>
<dbReference type="PANTHER" id="PTHR22939:SF125">
    <property type="entry name" value="PROTEASE DO-LIKE 14-RELATED"/>
    <property type="match status" value="1"/>
</dbReference>
<gene>
    <name evidence="4" type="ORF">CLEP1334_LOCUS2921</name>
</gene>
<sequence>METGSPPRSSSAPRTISSPPRTIKLTVFVDLHKEPSGEIRLGVGAGTQDGSRLNVVNMVKTVVPDSAAARGGLQPGDVVSTWDGEPLTSSFTLSSALALEAKVLDATTQPTKRVTLEVMRQINKPKEHEEAIKEQPDSKLVTVRLSLRSGHKSGLKLQGRQVIDVTADSLADKAGLRVGDVLHSWDGIPLGPQYTPQQAMDSRPEALSDWTAVLLVRREVTDDDDTASDTGSAISGLSGLSLGSNNWPSNLIKIQLKVPESKKLGLRVQGNTVVDVYEGAPAHVAGLRQGDVVQTWDEMPLTNSFTLRDAMETAKVGPHDPVLLVKRY</sequence>
<accession>A0A7S0IP35</accession>
<dbReference type="InterPro" id="IPR036034">
    <property type="entry name" value="PDZ_sf"/>
</dbReference>
<evidence type="ECO:0000256" key="1">
    <source>
        <dbReference type="ARBA" id="ARBA00010541"/>
    </source>
</evidence>
<dbReference type="PROSITE" id="PS50106">
    <property type="entry name" value="PDZ"/>
    <property type="match status" value="2"/>
</dbReference>
<dbReference type="SUPFAM" id="SSF50156">
    <property type="entry name" value="PDZ domain-like"/>
    <property type="match status" value="3"/>
</dbReference>
<evidence type="ECO:0000256" key="2">
    <source>
        <dbReference type="SAM" id="MobiDB-lite"/>
    </source>
</evidence>
<dbReference type="SMART" id="SM00228">
    <property type="entry name" value="PDZ"/>
    <property type="match status" value="3"/>
</dbReference>
<comment type="similarity">
    <text evidence="1">Belongs to the peptidase S1C family.</text>
</comment>
<dbReference type="AlphaFoldDB" id="A0A7S0IP35"/>
<dbReference type="InterPro" id="IPR001478">
    <property type="entry name" value="PDZ"/>
</dbReference>
<protein>
    <recommendedName>
        <fullName evidence="3">PDZ domain-containing protein</fullName>
    </recommendedName>
</protein>
<dbReference type="EMBL" id="HBER01005835">
    <property type="protein sequence ID" value="CAD8527700.1"/>
    <property type="molecule type" value="Transcribed_RNA"/>
</dbReference>
<organism evidence="4">
    <name type="scientific">Calcidiscus leptoporus</name>
    <dbReference type="NCBI Taxonomy" id="127549"/>
    <lineage>
        <taxon>Eukaryota</taxon>
        <taxon>Haptista</taxon>
        <taxon>Haptophyta</taxon>
        <taxon>Prymnesiophyceae</taxon>
        <taxon>Coccolithales</taxon>
        <taxon>Calcidiscaceae</taxon>
        <taxon>Calcidiscus</taxon>
    </lineage>
</organism>